<organism evidence="9 10">
    <name type="scientific">Coniochaeta hoffmannii</name>
    <dbReference type="NCBI Taxonomy" id="91930"/>
    <lineage>
        <taxon>Eukaryota</taxon>
        <taxon>Fungi</taxon>
        <taxon>Dikarya</taxon>
        <taxon>Ascomycota</taxon>
        <taxon>Pezizomycotina</taxon>
        <taxon>Sordariomycetes</taxon>
        <taxon>Sordariomycetidae</taxon>
        <taxon>Coniochaetales</taxon>
        <taxon>Coniochaetaceae</taxon>
        <taxon>Coniochaeta</taxon>
    </lineage>
</organism>
<evidence type="ECO:0000256" key="3">
    <source>
        <dbReference type="ARBA" id="ARBA00022490"/>
    </source>
</evidence>
<feature type="domain" description="Autophagy protein ATG17-like" evidence="8">
    <location>
        <begin position="49"/>
        <end position="473"/>
    </location>
</feature>
<keyword evidence="10" id="KW-1185">Reference proteome</keyword>
<keyword evidence="4 6" id="KW-0072">Autophagy</keyword>
<sequence length="533" mass="58252">MASPASSSARTHSRQPSRSPSIEAHQQSPDPDAVPVEVLVEHLLAAKRSLSSIALVLRGHELATRARQLHEEAVILSAQTAFLKRGINEQIRLLLKVRRGMKVAYDGKTREFRHLIKTLDGANGRLEGVVKMLRDTRVEAVFRPAGEERKSLMDFVDEGIADNLREALKGSIAELQAVQTSFDSDLLRFDNDLRALKTIMSSASASDPSQSSSSNAYQPIPHLLASLTSHSQAMAEHLTSLTRHFDMCVTAVRATEGGAALALRKAAEVTQQQQQQSGGGGGGDDNDQVTISGVMGRPSSDSSSPPPGVEQPMTPEERAEVVAVVVQDAPEVDEVVAELEAALQQMEGDFSSLSAQTDRIRAAYGASVSAFAALEEVGARLRGYVAAEGEFVQRWEDEKEVIFMKLEEMDELRRFYEGYINAYEGLILEVERRRAVEDKIRGVLRKARESVEKIVEADRREREVFMGEIGDYLPTDLWPGMNRPVGRWEIVAVDEEEDEEAGGGSMGSDKGVRSVDAHGRPGKRGRSDKGPGA</sequence>
<evidence type="ECO:0000259" key="8">
    <source>
        <dbReference type="Pfam" id="PF04108"/>
    </source>
</evidence>
<proteinExistence type="inferred from homology"/>
<dbReference type="GO" id="GO:0000045">
    <property type="term" value="P:autophagosome assembly"/>
    <property type="evidence" value="ECO:0007669"/>
    <property type="project" value="TreeGrafter"/>
</dbReference>
<feature type="region of interest" description="Disordered" evidence="7">
    <location>
        <begin position="1"/>
        <end position="31"/>
    </location>
</feature>
<evidence type="ECO:0000256" key="1">
    <source>
        <dbReference type="ARBA" id="ARBA00006259"/>
    </source>
</evidence>
<evidence type="ECO:0000256" key="7">
    <source>
        <dbReference type="SAM" id="MobiDB-lite"/>
    </source>
</evidence>
<feature type="compositionally biased region" description="Basic and acidic residues" evidence="7">
    <location>
        <begin position="510"/>
        <end position="533"/>
    </location>
</feature>
<name>A0AA38W0E8_9PEZI</name>
<dbReference type="InterPro" id="IPR045326">
    <property type="entry name" value="ATG17-like_dom"/>
</dbReference>
<dbReference type="GO" id="GO:0060090">
    <property type="term" value="F:molecular adaptor activity"/>
    <property type="evidence" value="ECO:0007669"/>
    <property type="project" value="TreeGrafter"/>
</dbReference>
<evidence type="ECO:0000256" key="2">
    <source>
        <dbReference type="ARBA" id="ARBA00013806"/>
    </source>
</evidence>
<dbReference type="PANTHER" id="PTHR28005">
    <property type="entry name" value="AUTOPHAGY-RELATED PROTEIN 17"/>
    <property type="match status" value="1"/>
</dbReference>
<feature type="region of interest" description="Disordered" evidence="7">
    <location>
        <begin position="270"/>
        <end position="315"/>
    </location>
</feature>
<reference evidence="9" key="1">
    <citation type="submission" date="2022-07" db="EMBL/GenBank/DDBJ databases">
        <title>Fungi with potential for degradation of polypropylene.</title>
        <authorList>
            <person name="Gostincar C."/>
        </authorList>
    </citation>
    <scope>NUCLEOTIDE SEQUENCE</scope>
    <source>
        <strain evidence="9">EXF-13287</strain>
    </source>
</reference>
<dbReference type="InterPro" id="IPR007240">
    <property type="entry name" value="Atg17"/>
</dbReference>
<dbReference type="GO" id="GO:0034045">
    <property type="term" value="C:phagophore assembly site membrane"/>
    <property type="evidence" value="ECO:0007669"/>
    <property type="project" value="UniProtKB-SubCell"/>
</dbReference>
<dbReference type="GO" id="GO:0000422">
    <property type="term" value="P:autophagy of mitochondrion"/>
    <property type="evidence" value="ECO:0007669"/>
    <property type="project" value="TreeGrafter"/>
</dbReference>
<comment type="similarity">
    <text evidence="1 6">Belongs to the ATG17 family.</text>
</comment>
<comment type="function">
    <text evidence="6">Autophagy-specific protein that functions in response to autophagy-inducing signals as a scaffold to recruit other ATG proteins to organize preautophagosomal structure (PAS) formation. Modulates the timing and magnitude of the autophagy response, such as the size of the sequestering vesicles. Plays particularly a role in pexophagy and nucleophagy.</text>
</comment>
<dbReference type="GO" id="GO:0034727">
    <property type="term" value="P:piecemeal microautophagy of the nucleus"/>
    <property type="evidence" value="ECO:0007669"/>
    <property type="project" value="TreeGrafter"/>
</dbReference>
<dbReference type="Proteomes" id="UP001174691">
    <property type="component" value="Unassembled WGS sequence"/>
</dbReference>
<keyword evidence="5" id="KW-0472">Membrane</keyword>
<evidence type="ECO:0000313" key="9">
    <source>
        <dbReference type="EMBL" id="KAJ9161839.1"/>
    </source>
</evidence>
<dbReference type="EMBL" id="JANBVN010000018">
    <property type="protein sequence ID" value="KAJ9161839.1"/>
    <property type="molecule type" value="Genomic_DNA"/>
</dbReference>
<feature type="compositionally biased region" description="Polar residues" evidence="7">
    <location>
        <begin position="1"/>
        <end position="29"/>
    </location>
</feature>
<evidence type="ECO:0000256" key="5">
    <source>
        <dbReference type="ARBA" id="ARBA00023136"/>
    </source>
</evidence>
<evidence type="ECO:0000256" key="6">
    <source>
        <dbReference type="RuleBase" id="RU368080"/>
    </source>
</evidence>
<feature type="region of interest" description="Disordered" evidence="7">
    <location>
        <begin position="493"/>
        <end position="533"/>
    </location>
</feature>
<dbReference type="PANTHER" id="PTHR28005:SF1">
    <property type="entry name" value="AUTOPHAGY-RELATED PROTEIN 17"/>
    <property type="match status" value="1"/>
</dbReference>
<evidence type="ECO:0000256" key="4">
    <source>
        <dbReference type="ARBA" id="ARBA00023006"/>
    </source>
</evidence>
<dbReference type="GO" id="GO:0030295">
    <property type="term" value="F:protein kinase activator activity"/>
    <property type="evidence" value="ECO:0007669"/>
    <property type="project" value="TreeGrafter"/>
</dbReference>
<gene>
    <name evidence="9" type="ORF">NKR19_g1921</name>
</gene>
<dbReference type="GO" id="GO:1990316">
    <property type="term" value="C:Atg1/ULK1 kinase complex"/>
    <property type="evidence" value="ECO:0007669"/>
    <property type="project" value="TreeGrafter"/>
</dbReference>
<comment type="subcellular location">
    <subcellularLocation>
        <location evidence="6">Cytoplasm</location>
    </subcellularLocation>
    <subcellularLocation>
        <location evidence="6">Preautophagosomal structure membrane</location>
        <topology evidence="6">Peripheral membrane protein</topology>
    </subcellularLocation>
</comment>
<accession>A0AA38W0E8</accession>
<comment type="caution">
    <text evidence="9">The sequence shown here is derived from an EMBL/GenBank/DDBJ whole genome shotgun (WGS) entry which is preliminary data.</text>
</comment>
<protein>
    <recommendedName>
        <fullName evidence="2 6">Autophagy-related protein 17</fullName>
    </recommendedName>
</protein>
<keyword evidence="3 6" id="KW-0963">Cytoplasm</keyword>
<dbReference type="Pfam" id="PF04108">
    <property type="entry name" value="ATG17_like"/>
    <property type="match status" value="1"/>
</dbReference>
<dbReference type="AlphaFoldDB" id="A0AA38W0E8"/>
<evidence type="ECO:0000313" key="10">
    <source>
        <dbReference type="Proteomes" id="UP001174691"/>
    </source>
</evidence>